<reference evidence="3 4" key="1">
    <citation type="submission" date="2020-08" db="EMBL/GenBank/DDBJ databases">
        <title>Edaphobacter telluris sp. nov. and Acidobacterium dinghuensis sp. nov., two acidobacteria isolated from forest soil.</title>
        <authorList>
            <person name="Fu J."/>
            <person name="Qiu L."/>
        </authorList>
    </citation>
    <scope>NUCLEOTIDE SEQUENCE [LARGE SCALE GENOMIC DNA]</scope>
    <source>
        <strain evidence="3">4Y35</strain>
    </source>
</reference>
<accession>A0A7G8BIG3</accession>
<comment type="similarity">
    <text evidence="1">Belongs to the AHA1 family.</text>
</comment>
<evidence type="ECO:0000256" key="1">
    <source>
        <dbReference type="ARBA" id="ARBA00006817"/>
    </source>
</evidence>
<organism evidence="3 4">
    <name type="scientific">Alloacidobacterium dinghuense</name>
    <dbReference type="NCBI Taxonomy" id="2763107"/>
    <lineage>
        <taxon>Bacteria</taxon>
        <taxon>Pseudomonadati</taxon>
        <taxon>Acidobacteriota</taxon>
        <taxon>Terriglobia</taxon>
        <taxon>Terriglobales</taxon>
        <taxon>Acidobacteriaceae</taxon>
        <taxon>Alloacidobacterium</taxon>
    </lineage>
</organism>
<proteinExistence type="inferred from homology"/>
<dbReference type="InterPro" id="IPR023393">
    <property type="entry name" value="START-like_dom_sf"/>
</dbReference>
<dbReference type="SUPFAM" id="SSF55961">
    <property type="entry name" value="Bet v1-like"/>
    <property type="match status" value="1"/>
</dbReference>
<gene>
    <name evidence="3" type="ORF">H7849_25705</name>
</gene>
<dbReference type="Pfam" id="PF08327">
    <property type="entry name" value="AHSA1"/>
    <property type="match status" value="1"/>
</dbReference>
<evidence type="ECO:0000259" key="2">
    <source>
        <dbReference type="Pfam" id="PF08327"/>
    </source>
</evidence>
<dbReference type="InterPro" id="IPR013538">
    <property type="entry name" value="ASHA1/2-like_C"/>
</dbReference>
<name>A0A7G8BIG3_9BACT</name>
<dbReference type="Gene3D" id="3.30.530.20">
    <property type="match status" value="1"/>
</dbReference>
<feature type="domain" description="Activator of Hsp90 ATPase homologue 1/2-like C-terminal" evidence="2">
    <location>
        <begin position="14"/>
        <end position="141"/>
    </location>
</feature>
<evidence type="ECO:0000313" key="4">
    <source>
        <dbReference type="Proteomes" id="UP000515312"/>
    </source>
</evidence>
<keyword evidence="4" id="KW-1185">Reference proteome</keyword>
<dbReference type="Proteomes" id="UP000515312">
    <property type="component" value="Chromosome"/>
</dbReference>
<evidence type="ECO:0000313" key="3">
    <source>
        <dbReference type="EMBL" id="QNI32333.1"/>
    </source>
</evidence>
<sequence length="146" mass="16068">MSDPLSLQVKRVIKASPADLFEAWTQPALMQKWYAPLPAKVTAATSDLRVGGAYRIDVLTGSDPIHVEGVYKQIIPNQLLSYTWTPCTGGPGYETLVTVEFKPANSGTEVIITHEGFKETETRSRHEYGWNGCLDNLAKITETVTA</sequence>
<dbReference type="RefSeq" id="WP_186743288.1">
    <property type="nucleotide sequence ID" value="NZ_CP060394.1"/>
</dbReference>
<dbReference type="EMBL" id="CP060394">
    <property type="protein sequence ID" value="QNI32333.1"/>
    <property type="molecule type" value="Genomic_DNA"/>
</dbReference>
<dbReference type="AlphaFoldDB" id="A0A7G8BIG3"/>
<dbReference type="CDD" id="cd07814">
    <property type="entry name" value="SRPBCC_CalC_Aha1-like"/>
    <property type="match status" value="1"/>
</dbReference>
<protein>
    <submittedName>
        <fullName evidence="3">SRPBCC domain-containing protein</fullName>
    </submittedName>
</protein>
<dbReference type="KEGG" id="adin:H7849_25705"/>